<sequence length="54" mass="6053">MSPALVLVREPRCFPVCALAPENLPDAYREALRQGRRPGYTDPRLEAEAAREEA</sequence>
<proteinExistence type="predicted"/>
<comment type="caution">
    <text evidence="2">The sequence shown here is derived from an EMBL/GenBank/DDBJ whole genome shotgun (WGS) entry which is preliminary data.</text>
</comment>
<dbReference type="AlphaFoldDB" id="A0A399EKV5"/>
<evidence type="ECO:0000313" key="2">
    <source>
        <dbReference type="EMBL" id="RIH83022.1"/>
    </source>
</evidence>
<evidence type="ECO:0000313" key="3">
    <source>
        <dbReference type="Proteomes" id="UP000265715"/>
    </source>
</evidence>
<name>A0A399EKV5_9DEIN</name>
<feature type="region of interest" description="Disordered" evidence="1">
    <location>
        <begin position="34"/>
        <end position="54"/>
    </location>
</feature>
<reference evidence="2 3" key="1">
    <citation type="submission" date="2018-08" db="EMBL/GenBank/DDBJ databases">
        <title>Meiothermus terrae DSM 26712 genome sequencing project.</title>
        <authorList>
            <person name="Da Costa M.S."/>
            <person name="Albuquerque L."/>
            <person name="Raposo P."/>
            <person name="Froufe H.J.C."/>
            <person name="Barroso C.S."/>
            <person name="Egas C."/>
        </authorList>
    </citation>
    <scope>NUCLEOTIDE SEQUENCE [LARGE SCALE GENOMIC DNA]</scope>
    <source>
        <strain evidence="2 3">DSM 26712</strain>
    </source>
</reference>
<evidence type="ECO:0000256" key="1">
    <source>
        <dbReference type="SAM" id="MobiDB-lite"/>
    </source>
</evidence>
<accession>A0A399EKV5</accession>
<keyword evidence="3" id="KW-1185">Reference proteome</keyword>
<protein>
    <submittedName>
        <fullName evidence="2">Uncharacterized protein</fullName>
    </submittedName>
</protein>
<gene>
    <name evidence="2" type="ORF">Mterra_02428</name>
</gene>
<dbReference type="Proteomes" id="UP000265715">
    <property type="component" value="Unassembled WGS sequence"/>
</dbReference>
<dbReference type="EMBL" id="QXDL01000102">
    <property type="protein sequence ID" value="RIH83022.1"/>
    <property type="molecule type" value="Genomic_DNA"/>
</dbReference>
<organism evidence="2 3">
    <name type="scientific">Calidithermus terrae</name>
    <dbReference type="NCBI Taxonomy" id="1408545"/>
    <lineage>
        <taxon>Bacteria</taxon>
        <taxon>Thermotogati</taxon>
        <taxon>Deinococcota</taxon>
        <taxon>Deinococci</taxon>
        <taxon>Thermales</taxon>
        <taxon>Thermaceae</taxon>
        <taxon>Calidithermus</taxon>
    </lineage>
</organism>
<feature type="compositionally biased region" description="Basic and acidic residues" evidence="1">
    <location>
        <begin position="43"/>
        <end position="54"/>
    </location>
</feature>